<accession>A0A9P4GQ81</accession>
<evidence type="ECO:0008006" key="3">
    <source>
        <dbReference type="Google" id="ProtNLM"/>
    </source>
</evidence>
<gene>
    <name evidence="1" type="ORF">K460DRAFT_391078</name>
</gene>
<proteinExistence type="predicted"/>
<dbReference type="Proteomes" id="UP000800039">
    <property type="component" value="Unassembled WGS sequence"/>
</dbReference>
<name>A0A9P4GQ81_9PLEO</name>
<sequence length="267" mass="29465">MAMVPYDRDTFSRMYEMNLTGTSDDGWASDHNNGPTVSDRLQTLLQSAREANITAKQQPPEDFLARLRQEQENTTAAHEKDIKLALTQLISTIRLNALENRIGFQSEAALVSQATQTYGESPYFQVLLAKATNEAYQRGFEAGTEEGIRIGAEQGRMTGMSDGLAAGRRLGRAESLKQGRKVDLQRVIEIGKQNGVDEGVPEETKGRTSEMIQQDEDIIATFGPTKKPVAVKVPLVSPESLPNPDTKEKMKPAIDPFQSLLGLARMR</sequence>
<dbReference type="AlphaFoldDB" id="A0A9P4GQ81"/>
<dbReference type="EMBL" id="ML976614">
    <property type="protein sequence ID" value="KAF1850618.1"/>
    <property type="molecule type" value="Genomic_DNA"/>
</dbReference>
<comment type="caution">
    <text evidence="1">The sequence shown here is derived from an EMBL/GenBank/DDBJ whole genome shotgun (WGS) entry which is preliminary data.</text>
</comment>
<organism evidence="1 2">
    <name type="scientific">Cucurbitaria berberidis CBS 394.84</name>
    <dbReference type="NCBI Taxonomy" id="1168544"/>
    <lineage>
        <taxon>Eukaryota</taxon>
        <taxon>Fungi</taxon>
        <taxon>Dikarya</taxon>
        <taxon>Ascomycota</taxon>
        <taxon>Pezizomycotina</taxon>
        <taxon>Dothideomycetes</taxon>
        <taxon>Pleosporomycetidae</taxon>
        <taxon>Pleosporales</taxon>
        <taxon>Pleosporineae</taxon>
        <taxon>Cucurbitariaceae</taxon>
        <taxon>Cucurbitaria</taxon>
    </lineage>
</organism>
<dbReference type="GeneID" id="63853063"/>
<dbReference type="OrthoDB" id="48036at2759"/>
<keyword evidence="2" id="KW-1185">Reference proteome</keyword>
<reference evidence="1" key="1">
    <citation type="submission" date="2020-01" db="EMBL/GenBank/DDBJ databases">
        <authorList>
            <consortium name="DOE Joint Genome Institute"/>
            <person name="Haridas S."/>
            <person name="Albert R."/>
            <person name="Binder M."/>
            <person name="Bloem J."/>
            <person name="Labutti K."/>
            <person name="Salamov A."/>
            <person name="Andreopoulos B."/>
            <person name="Baker S.E."/>
            <person name="Barry K."/>
            <person name="Bills G."/>
            <person name="Bluhm B.H."/>
            <person name="Cannon C."/>
            <person name="Castanera R."/>
            <person name="Culley D.E."/>
            <person name="Daum C."/>
            <person name="Ezra D."/>
            <person name="Gonzalez J.B."/>
            <person name="Henrissat B."/>
            <person name="Kuo A."/>
            <person name="Liang C."/>
            <person name="Lipzen A."/>
            <person name="Lutzoni F."/>
            <person name="Magnuson J."/>
            <person name="Mondo S."/>
            <person name="Nolan M."/>
            <person name="Ohm R."/>
            <person name="Pangilinan J."/>
            <person name="Park H.-J."/>
            <person name="Ramirez L."/>
            <person name="Alfaro M."/>
            <person name="Sun H."/>
            <person name="Tritt A."/>
            <person name="Yoshinaga Y."/>
            <person name="Zwiers L.-H."/>
            <person name="Turgeon B.G."/>
            <person name="Goodwin S.B."/>
            <person name="Spatafora J.W."/>
            <person name="Crous P.W."/>
            <person name="Grigoriev I.V."/>
        </authorList>
    </citation>
    <scope>NUCLEOTIDE SEQUENCE</scope>
    <source>
        <strain evidence="1">CBS 394.84</strain>
    </source>
</reference>
<evidence type="ECO:0000313" key="2">
    <source>
        <dbReference type="Proteomes" id="UP000800039"/>
    </source>
</evidence>
<dbReference type="RefSeq" id="XP_040793181.1">
    <property type="nucleotide sequence ID" value="XM_040935812.1"/>
</dbReference>
<evidence type="ECO:0000313" key="1">
    <source>
        <dbReference type="EMBL" id="KAF1850618.1"/>
    </source>
</evidence>
<protein>
    <recommendedName>
        <fullName evidence="3">Essential protein Yae1 N-terminal domain-containing protein</fullName>
    </recommendedName>
</protein>